<dbReference type="EMBL" id="CAJOAX010010421">
    <property type="protein sequence ID" value="CAF4074712.1"/>
    <property type="molecule type" value="Genomic_DNA"/>
</dbReference>
<dbReference type="EMBL" id="CAJNOO010005519">
    <property type="protein sequence ID" value="CAF1421785.1"/>
    <property type="molecule type" value="Genomic_DNA"/>
</dbReference>
<protein>
    <submittedName>
        <fullName evidence="1">Uncharacterized protein</fullName>
    </submittedName>
</protein>
<comment type="caution">
    <text evidence="1">The sequence shown here is derived from an EMBL/GenBank/DDBJ whole genome shotgun (WGS) entry which is preliminary data.</text>
</comment>
<evidence type="ECO:0000313" key="2">
    <source>
        <dbReference type="EMBL" id="CAF4074712.1"/>
    </source>
</evidence>
<dbReference type="OrthoDB" id="9987241at2759"/>
<proteinExistence type="predicted"/>
<accession>A0A815MB97</accession>
<sequence length="272" mass="30335">FYTASAGRSDITDANSYDPYGNPTGRTYDLGRDGAYIEYSILIAQLYSDTQFNDTAIQLPINALKVKGFQVKHVKTENECITELTYKRHQIAWIISTSQIQNPTFISTLISFHSSGGALFLFADNTPYICHASEFLQKKFGITVDGDYRGDETLTYKENAHQQAGHFGQHAIFTGITNLYEGITICHPIYSTPESRTKFVTLATATDGNSSIAVYDPPMTSTEGRLCLDCGFTKLYCEWDSAGTERYIVNASCWLAGIEKRAKSKKKNSQKQ</sequence>
<organism evidence="1 3">
    <name type="scientific">Rotaria sordida</name>
    <dbReference type="NCBI Taxonomy" id="392033"/>
    <lineage>
        <taxon>Eukaryota</taxon>
        <taxon>Metazoa</taxon>
        <taxon>Spiralia</taxon>
        <taxon>Gnathifera</taxon>
        <taxon>Rotifera</taxon>
        <taxon>Eurotatoria</taxon>
        <taxon>Bdelloidea</taxon>
        <taxon>Philodinida</taxon>
        <taxon>Philodinidae</taxon>
        <taxon>Rotaria</taxon>
    </lineage>
</organism>
<gene>
    <name evidence="2" type="ORF">OTI717_LOCUS32865</name>
    <name evidence="1" type="ORF">RFH988_LOCUS35608</name>
</gene>
<reference evidence="1" key="1">
    <citation type="submission" date="2021-02" db="EMBL/GenBank/DDBJ databases">
        <authorList>
            <person name="Nowell W R."/>
        </authorList>
    </citation>
    <scope>NUCLEOTIDE SEQUENCE</scope>
</reference>
<evidence type="ECO:0000313" key="3">
    <source>
        <dbReference type="Proteomes" id="UP000663882"/>
    </source>
</evidence>
<dbReference type="Proteomes" id="UP000663823">
    <property type="component" value="Unassembled WGS sequence"/>
</dbReference>
<dbReference type="Proteomes" id="UP000663882">
    <property type="component" value="Unassembled WGS sequence"/>
</dbReference>
<dbReference type="AlphaFoldDB" id="A0A815MB97"/>
<evidence type="ECO:0000313" key="1">
    <source>
        <dbReference type="EMBL" id="CAF1421785.1"/>
    </source>
</evidence>
<name>A0A815MB97_9BILA</name>
<feature type="non-terminal residue" evidence="1">
    <location>
        <position position="1"/>
    </location>
</feature>